<dbReference type="Proteomes" id="UP000249081">
    <property type="component" value="Unassembled WGS sequence"/>
</dbReference>
<proteinExistence type="predicted"/>
<reference evidence="2" key="1">
    <citation type="submission" date="2018-04" db="EMBL/GenBank/DDBJ databases">
        <authorList>
            <person name="Cornet L."/>
        </authorList>
    </citation>
    <scope>NUCLEOTIDE SEQUENCE [LARGE SCALE GENOMIC DNA]</scope>
</reference>
<name>A0A2W4W0M1_9CYAN</name>
<sequence>MFDGREQMGIRVLDIDLQKLTDTRVAGDTSDFWISDVACDPEIRDCDVFTEGIIYAFREDAVREDEIVRPKTSAASSDCLTVKTVTSDACRMDLSIAAPKDPPLTAAGISLKPVDFYADPDRRPSGFRLRNGVDMSRSKARKVGMTFVTDNSVYVLGNFNLHSTEGTVASIIEEFKPKIGGIDWTFNNFYRDRVADPANANGIDIRFSQQDDDTWRPVEILADSFNILSAGFLDGAVEDTFTRARPIVTAGIPITSVSTSTSYMNQSRPNDAQTTIVRENGANTPVWINRNGTAFVGTAPIYTAVAPDDWTGLRDTNDERLFNVRLIEDPTVAYVNAVVIAGIVPNRPQQSYGGLHNFPRLNEMWSSGSDTNQNLQIAGAFFQLNFSTAATGPFEQDAWEPSQSPGSKENIGYYRAPNRRWGYDPGLLYYPPAAAARRFVSVGTPRSEYFRELPSDDPYITNLRCAVVVDGGDPVYDDSIRGTCPPPA</sequence>
<organism evidence="1 2">
    <name type="scientific">Shackletoniella antarctica</name>
    <dbReference type="NCBI Taxonomy" id="268115"/>
    <lineage>
        <taxon>Bacteria</taxon>
        <taxon>Bacillati</taxon>
        <taxon>Cyanobacteriota</taxon>
        <taxon>Cyanophyceae</taxon>
        <taxon>Oculatellales</taxon>
        <taxon>Oculatellaceae</taxon>
        <taxon>Shackletoniella</taxon>
    </lineage>
</organism>
<dbReference type="AlphaFoldDB" id="A0A2W4W0M1"/>
<reference evidence="1 2" key="2">
    <citation type="submission" date="2018-06" db="EMBL/GenBank/DDBJ databases">
        <title>Metagenomic assembly of (sub)arctic Cyanobacteria and their associated microbiome from non-axenic cultures.</title>
        <authorList>
            <person name="Baurain D."/>
        </authorList>
    </citation>
    <scope>NUCLEOTIDE SEQUENCE [LARGE SCALE GENOMIC DNA]</scope>
    <source>
        <strain evidence="1">ULC041bin1</strain>
    </source>
</reference>
<accession>A0A2W4W0M1</accession>
<dbReference type="EMBL" id="QBMN01000129">
    <property type="protein sequence ID" value="PZO37037.1"/>
    <property type="molecule type" value="Genomic_DNA"/>
</dbReference>
<evidence type="ECO:0000313" key="1">
    <source>
        <dbReference type="EMBL" id="PZO37037.1"/>
    </source>
</evidence>
<evidence type="ECO:0000313" key="2">
    <source>
        <dbReference type="Proteomes" id="UP000249081"/>
    </source>
</evidence>
<comment type="caution">
    <text evidence="1">The sequence shown here is derived from an EMBL/GenBank/DDBJ whole genome shotgun (WGS) entry which is preliminary data.</text>
</comment>
<gene>
    <name evidence="1" type="ORF">DCF17_16420</name>
</gene>
<protein>
    <submittedName>
        <fullName evidence="1">Uncharacterized protein</fullName>
    </submittedName>
</protein>